<dbReference type="EMBL" id="ML977501">
    <property type="protein sequence ID" value="KAF2132150.1"/>
    <property type="molecule type" value="Genomic_DNA"/>
</dbReference>
<proteinExistence type="predicted"/>
<evidence type="ECO:0000313" key="1">
    <source>
        <dbReference type="EMBL" id="KAF2132150.1"/>
    </source>
</evidence>
<organism evidence="1 2">
    <name type="scientific">Dothidotthia symphoricarpi CBS 119687</name>
    <dbReference type="NCBI Taxonomy" id="1392245"/>
    <lineage>
        <taxon>Eukaryota</taxon>
        <taxon>Fungi</taxon>
        <taxon>Dikarya</taxon>
        <taxon>Ascomycota</taxon>
        <taxon>Pezizomycotina</taxon>
        <taxon>Dothideomycetes</taxon>
        <taxon>Pleosporomycetidae</taxon>
        <taxon>Pleosporales</taxon>
        <taxon>Dothidotthiaceae</taxon>
        <taxon>Dothidotthia</taxon>
    </lineage>
</organism>
<reference evidence="1" key="1">
    <citation type="journal article" date="2020" name="Stud. Mycol.">
        <title>101 Dothideomycetes genomes: a test case for predicting lifestyles and emergence of pathogens.</title>
        <authorList>
            <person name="Haridas S."/>
            <person name="Albert R."/>
            <person name="Binder M."/>
            <person name="Bloem J."/>
            <person name="Labutti K."/>
            <person name="Salamov A."/>
            <person name="Andreopoulos B."/>
            <person name="Baker S."/>
            <person name="Barry K."/>
            <person name="Bills G."/>
            <person name="Bluhm B."/>
            <person name="Cannon C."/>
            <person name="Castanera R."/>
            <person name="Culley D."/>
            <person name="Daum C."/>
            <person name="Ezra D."/>
            <person name="Gonzalez J."/>
            <person name="Henrissat B."/>
            <person name="Kuo A."/>
            <person name="Liang C."/>
            <person name="Lipzen A."/>
            <person name="Lutzoni F."/>
            <person name="Magnuson J."/>
            <person name="Mondo S."/>
            <person name="Nolan M."/>
            <person name="Ohm R."/>
            <person name="Pangilinan J."/>
            <person name="Park H.-J."/>
            <person name="Ramirez L."/>
            <person name="Alfaro M."/>
            <person name="Sun H."/>
            <person name="Tritt A."/>
            <person name="Yoshinaga Y."/>
            <person name="Zwiers L.-H."/>
            <person name="Turgeon B."/>
            <person name="Goodwin S."/>
            <person name="Spatafora J."/>
            <person name="Crous P."/>
            <person name="Grigoriev I."/>
        </authorList>
    </citation>
    <scope>NUCLEOTIDE SEQUENCE</scope>
    <source>
        <strain evidence="1">CBS 119687</strain>
    </source>
</reference>
<protein>
    <submittedName>
        <fullName evidence="1">Uncharacterized protein</fullName>
    </submittedName>
</protein>
<gene>
    <name evidence="1" type="ORF">P153DRAFT_185158</name>
</gene>
<evidence type="ECO:0000313" key="2">
    <source>
        <dbReference type="Proteomes" id="UP000799771"/>
    </source>
</evidence>
<dbReference type="GeneID" id="54402833"/>
<dbReference type="Proteomes" id="UP000799771">
    <property type="component" value="Unassembled WGS sequence"/>
</dbReference>
<name>A0A6A6AK10_9PLEO</name>
<accession>A0A6A6AK10</accession>
<dbReference type="AlphaFoldDB" id="A0A6A6AK10"/>
<sequence length="99" mass="11222">MLKFGITTASPSRQFIASLLTLALSMIPWVYGPGRASYPVVESTTGRKRPLASMRDSDVRSARCNKPRNIHKIRKRTRLCRGRRGFRNFPDVCKIALLC</sequence>
<dbReference type="RefSeq" id="XP_033526537.1">
    <property type="nucleotide sequence ID" value="XM_033662401.1"/>
</dbReference>
<keyword evidence="2" id="KW-1185">Reference proteome</keyword>